<dbReference type="RefSeq" id="XP_015059211.1">
    <property type="nucleotide sequence ID" value="XM_015203725.2"/>
</dbReference>
<dbReference type="RefSeq" id="XP_027769511.1">
    <property type="nucleotide sequence ID" value="XM_027913710.1"/>
</dbReference>
<name>A0ABM1FN09_SOLPN</name>
<dbReference type="Proteomes" id="UP000694930">
    <property type="component" value="Chromosome 12"/>
</dbReference>
<reference evidence="1" key="1">
    <citation type="journal article" date="2014" name="Nat. Genet.">
        <title>The genome of the stress-tolerant wild tomato species Solanum pennellii.</title>
        <authorList>
            <person name="Bolger A."/>
            <person name="Scossa F."/>
            <person name="Bolger M.E."/>
            <person name="Lanz C."/>
            <person name="Maumus F."/>
            <person name="Tohge T."/>
            <person name="Quesneville H."/>
            <person name="Alseekh S."/>
            <person name="Sorensen I."/>
            <person name="Lichtenstein G."/>
            <person name="Fich E.A."/>
            <person name="Conte M."/>
            <person name="Keller H."/>
            <person name="Schneeberger K."/>
            <person name="Schwacke R."/>
            <person name="Ofner I."/>
            <person name="Vrebalov J."/>
            <person name="Xu Y."/>
            <person name="Osorio S."/>
            <person name="Aflitos S.A."/>
            <person name="Schijlen E."/>
            <person name="Jimenez-Gomez J.M."/>
            <person name="Ryngajllo M."/>
            <person name="Kimura S."/>
            <person name="Kumar R."/>
            <person name="Koenig D."/>
            <person name="Headland L.R."/>
            <person name="Maloof J.N."/>
            <person name="Sinha N."/>
            <person name="van Ham R.C."/>
            <person name="Lankhorst R.K."/>
            <person name="Mao L."/>
            <person name="Vogel A."/>
            <person name="Arsova B."/>
            <person name="Panstruga R."/>
            <person name="Fei Z."/>
            <person name="Rose J.K."/>
            <person name="Zamir D."/>
            <person name="Carrari F."/>
            <person name="Giovannoni J.J."/>
            <person name="Weigel D."/>
            <person name="Usadel B."/>
            <person name="Fernie A.R."/>
        </authorList>
    </citation>
    <scope>NUCLEOTIDE SEQUENCE [LARGE SCALE GENOMIC DNA]</scope>
</reference>
<organism evidence="1 2">
    <name type="scientific">Solanum pennellii</name>
    <name type="common">Tomato</name>
    <name type="synonym">Lycopersicon pennellii</name>
    <dbReference type="NCBI Taxonomy" id="28526"/>
    <lineage>
        <taxon>Eukaryota</taxon>
        <taxon>Viridiplantae</taxon>
        <taxon>Streptophyta</taxon>
        <taxon>Embryophyta</taxon>
        <taxon>Tracheophyta</taxon>
        <taxon>Spermatophyta</taxon>
        <taxon>Magnoliopsida</taxon>
        <taxon>eudicotyledons</taxon>
        <taxon>Gunneridae</taxon>
        <taxon>Pentapetalae</taxon>
        <taxon>asterids</taxon>
        <taxon>lamiids</taxon>
        <taxon>Solanales</taxon>
        <taxon>Solanaceae</taxon>
        <taxon>Solanoideae</taxon>
        <taxon>Solaneae</taxon>
        <taxon>Solanum</taxon>
        <taxon>Solanum subgen. Lycopersicon</taxon>
    </lineage>
</organism>
<dbReference type="GeneID" id="107005196"/>
<evidence type="ECO:0000313" key="1">
    <source>
        <dbReference type="Proteomes" id="UP000694930"/>
    </source>
</evidence>
<protein>
    <submittedName>
        <fullName evidence="2 3">Uncharacterized protein LOC107005196</fullName>
    </submittedName>
</protein>
<gene>
    <name evidence="2 3" type="primary">LOC107005196</name>
</gene>
<accession>A0ABM1FN09</accession>
<keyword evidence="1" id="KW-1185">Reference proteome</keyword>
<evidence type="ECO:0000313" key="3">
    <source>
        <dbReference type="RefSeq" id="XP_027769511.1"/>
    </source>
</evidence>
<evidence type="ECO:0000313" key="2">
    <source>
        <dbReference type="RefSeq" id="XP_015059211.1"/>
    </source>
</evidence>
<proteinExistence type="predicted"/>
<sequence>MKGKQESVKLLNSIELVNCSVRRGEMEIWSLMNFGKETMKKVCEISYSYSMEAVRKMDEIVRVKGLEKLGAYMAEDEGRAKMVYFSANFVKNASLYAFKEAANILIPGGRAFAKIFAETVREIESESKNNATGNVAAEMLKLGSENGVHVDSFTHQTPEDVLRFFMMMEFMGTRYLDSLLVSDHGQRNV</sequence>
<reference evidence="2 3" key="2">
    <citation type="submission" date="2025-05" db="UniProtKB">
        <authorList>
            <consortium name="RefSeq"/>
        </authorList>
    </citation>
    <scope>IDENTIFICATION</scope>
</reference>